<evidence type="ECO:0000313" key="7">
    <source>
        <dbReference type="EMBL" id="BCT91162.1"/>
    </source>
</evidence>
<evidence type="ECO:0000256" key="2">
    <source>
        <dbReference type="ARBA" id="ARBA00022723"/>
    </source>
</evidence>
<name>A0ABM7Q1R2_9GAMM</name>
<dbReference type="Gene3D" id="2.102.10.10">
    <property type="entry name" value="Rieske [2Fe-2S] iron-sulphur domain"/>
    <property type="match status" value="1"/>
</dbReference>
<dbReference type="CDD" id="cd03469">
    <property type="entry name" value="Rieske_RO_Alpha_N"/>
    <property type="match status" value="1"/>
</dbReference>
<evidence type="ECO:0000256" key="1">
    <source>
        <dbReference type="ARBA" id="ARBA00022714"/>
    </source>
</evidence>
<keyword evidence="2" id="KW-0479">Metal-binding</keyword>
<keyword evidence="1" id="KW-0001">2Fe-2S</keyword>
<evidence type="ECO:0000256" key="5">
    <source>
        <dbReference type="ARBA" id="ARBA00023014"/>
    </source>
</evidence>
<dbReference type="PANTHER" id="PTHR21266:SF60">
    <property type="entry name" value="3-KETOSTEROID-9-ALPHA-MONOOXYGENASE, OXYGENASE COMPONENT"/>
    <property type="match status" value="1"/>
</dbReference>
<dbReference type="SUPFAM" id="SSF50022">
    <property type="entry name" value="ISP domain"/>
    <property type="match status" value="1"/>
</dbReference>
<dbReference type="InterPro" id="IPR050584">
    <property type="entry name" value="Cholesterol_7-desaturase"/>
</dbReference>
<dbReference type="PANTHER" id="PTHR21266">
    <property type="entry name" value="IRON-SULFUR DOMAIN CONTAINING PROTEIN"/>
    <property type="match status" value="1"/>
</dbReference>
<dbReference type="EMBL" id="AP024545">
    <property type="protein sequence ID" value="BCT91162.1"/>
    <property type="molecule type" value="Genomic_DNA"/>
</dbReference>
<proteinExistence type="predicted"/>
<keyword evidence="5" id="KW-0411">Iron-sulfur</keyword>
<gene>
    <name evidence="7" type="ORF">LYSCAS_01860</name>
</gene>
<dbReference type="Pfam" id="PF19112">
    <property type="entry name" value="VanA_C"/>
    <property type="match status" value="1"/>
</dbReference>
<dbReference type="InterPro" id="IPR036922">
    <property type="entry name" value="Rieske_2Fe-2S_sf"/>
</dbReference>
<dbReference type="Gene3D" id="3.90.380.10">
    <property type="entry name" value="Naphthalene 1,2-dioxygenase Alpha Subunit, Chain A, domain 1"/>
    <property type="match status" value="1"/>
</dbReference>
<dbReference type="PROSITE" id="PS51296">
    <property type="entry name" value="RIESKE"/>
    <property type="match status" value="1"/>
</dbReference>
<evidence type="ECO:0000256" key="4">
    <source>
        <dbReference type="ARBA" id="ARBA00023004"/>
    </source>
</evidence>
<dbReference type="SUPFAM" id="SSF55961">
    <property type="entry name" value="Bet v1-like"/>
    <property type="match status" value="1"/>
</dbReference>
<evidence type="ECO:0000313" key="8">
    <source>
        <dbReference type="Proteomes" id="UP000681317"/>
    </source>
</evidence>
<evidence type="ECO:0000256" key="3">
    <source>
        <dbReference type="ARBA" id="ARBA00023002"/>
    </source>
</evidence>
<keyword evidence="4" id="KW-0408">Iron</keyword>
<dbReference type="InterPro" id="IPR044043">
    <property type="entry name" value="VanA_C_cat"/>
</dbReference>
<reference evidence="7 8" key="1">
    <citation type="submission" date="2021-03" db="EMBL/GenBank/DDBJ databases">
        <title>Complete Genome Sequences of Two Lysobacter Strains Isolated from Sea Water (Lysobacter caseinilyticus) and Soil (Lysobacter helvus) in South Korea.</title>
        <authorList>
            <person name="Watanabe Y."/>
            <person name="Arakawa K."/>
        </authorList>
    </citation>
    <scope>NUCLEOTIDE SEQUENCE [LARGE SCALE GENOMIC DNA]</scope>
    <source>
        <strain evidence="7 8">KVB24</strain>
    </source>
</reference>
<dbReference type="Pfam" id="PF00355">
    <property type="entry name" value="Rieske"/>
    <property type="match status" value="1"/>
</dbReference>
<dbReference type="Proteomes" id="UP000681317">
    <property type="component" value="Chromosome"/>
</dbReference>
<accession>A0ABM7Q1R2</accession>
<dbReference type="InterPro" id="IPR017941">
    <property type="entry name" value="Rieske_2Fe-2S"/>
</dbReference>
<feature type="domain" description="Rieske" evidence="6">
    <location>
        <begin position="12"/>
        <end position="115"/>
    </location>
</feature>
<organism evidence="7 8">
    <name type="scientific">Noviluteimonas caseinilytica</name>
    <dbReference type="NCBI Taxonomy" id="2675101"/>
    <lineage>
        <taxon>Bacteria</taxon>
        <taxon>Pseudomonadati</taxon>
        <taxon>Pseudomonadota</taxon>
        <taxon>Gammaproteobacteria</taxon>
        <taxon>Lysobacterales</taxon>
        <taxon>Lysobacteraceae</taxon>
        <taxon>Noviluteimonas</taxon>
    </lineage>
</organism>
<keyword evidence="8" id="KW-1185">Reference proteome</keyword>
<evidence type="ECO:0000259" key="6">
    <source>
        <dbReference type="PROSITE" id="PS51296"/>
    </source>
</evidence>
<sequence>MGDWHPALFSHWYAVARSRDVRKAPHAITVLDLPIVLARSDDGRVYALEDRCPHRHAPLSAGCRTAQGIACPYHGWTFGADGAVQRIPGLPDDVALPAVRARAFATHEHDGIVWLRPGDEGDAMPGAFVQALDPAHRRFLWRTTWDAHVVDAMENFMDPMHTHSIHAGLVRGGARAPATATVRADGEGLSVEYSGQVAQSGLLYRLFESPRTSEHVHFAPPGSAQIAYRYRDGAIVRITLHFTPRNARQTDVVATLHVENRWAPAWAVRWFVWPFLRRVGEQDRRMLAMQARNLERFPGRRGASTSLDVLRPFLEAFWLRGERPASAPARSVPMML</sequence>
<dbReference type="RefSeq" id="WP_213435189.1">
    <property type="nucleotide sequence ID" value="NZ_AP024545.1"/>
</dbReference>
<protein>
    <submittedName>
        <fullName evidence="7">(Fe-S)-binding protein</fullName>
    </submittedName>
</protein>
<keyword evidence="3" id="KW-0560">Oxidoreductase</keyword>